<comment type="cofactor">
    <cofactor evidence="2">
        <name>FAD</name>
        <dbReference type="ChEBI" id="CHEBI:57692"/>
    </cofactor>
</comment>
<name>A0AAD9ALK0_9PEZI</name>
<proteinExistence type="predicted"/>
<sequence>MVTYCANTANPLTFISPEQTVFRAVVIRFVADIMSIPGPLPESTLKLLSQLAPNTFADTAALAAAGLLSAAYVLRGYTWDKADPYNYIWYEKPQQGAGGNAAKKSKNIAERLEELGKDVVVFWGSQSGTAEGFANRLARELHQRFHLETMSADLSDYDADTIAQIPQTKLAIFILSTYGEGDPSDNAGMFWDWITKLQDKPLTSLRYAAFGLGNSNYRYYNRVVDVVDKALEDTGASRLAPVGRADDAEGATEEDFLSWKDDLYKVFRETLKLTEHEVKHEPSLSVVEDESLEIQDLHIGEPVHLIEGSGKSTANSAIKALKIKNVYDLFSSPGRSCLHLDLELDSGSQLTYKTGDHLAVWPINPDQEVDRLLNVLGLSERRSVPISINALDAAVKVRIPTPTNVETLFRYYLEICAAVPRDTVRGLAQFAPSAAAKELLLNLGRDKDNYAGFLASNHLTIGKLLELALKSDETQASATWSGIPLSYLIENLHRSQPRYYSISSSSIVSPKAPSITVAVSDTPLSASPTTAIPGLTTNYLQALSTSLQESQATQQTEGLSYALTGPSNALEGGLVYAHIRRSKFKLPMLSSHPLIMVAAGTGLAPFRGFIAERLRLQSIGKDVGQMLLFFGCHKPDEDYIYREELEQMEKDLGGKLKIVTAFSRQQGTKKTYVQDKVRELGKDVSELLADGASLYMCGRASMAREVGKTLGDVMKADKGWDDLQVKDWSEALKRNRKWQEDVWG</sequence>
<evidence type="ECO:0000256" key="16">
    <source>
        <dbReference type="ARBA" id="ARBA00023166"/>
    </source>
</evidence>
<evidence type="ECO:0000256" key="13">
    <source>
        <dbReference type="ARBA" id="ARBA00023011"/>
    </source>
</evidence>
<dbReference type="InterPro" id="IPR001709">
    <property type="entry name" value="Flavoprot_Pyr_Nucl_cyt_Rdtase"/>
</dbReference>
<keyword evidence="15" id="KW-0472">Membrane</keyword>
<keyword evidence="9" id="KW-0521">NADP</keyword>
<keyword evidence="8" id="KW-0274">FAD</keyword>
<evidence type="ECO:0000256" key="8">
    <source>
        <dbReference type="ARBA" id="ARBA00022827"/>
    </source>
</evidence>
<evidence type="ECO:0000259" key="20">
    <source>
        <dbReference type="PROSITE" id="PS51384"/>
    </source>
</evidence>
<accession>A0AAD9ALK0</accession>
<dbReference type="SUPFAM" id="SSF63380">
    <property type="entry name" value="Riboflavin synthase domain-like"/>
    <property type="match status" value="1"/>
</dbReference>
<dbReference type="Proteomes" id="UP001243330">
    <property type="component" value="Unassembled WGS sequence"/>
</dbReference>
<evidence type="ECO:0000256" key="3">
    <source>
        <dbReference type="ARBA" id="ARBA00022516"/>
    </source>
</evidence>
<feature type="domain" description="Flavodoxin-like" evidence="19">
    <location>
        <begin position="119"/>
        <end position="264"/>
    </location>
</feature>
<keyword evidence="11" id="KW-1133">Transmembrane helix</keyword>
<dbReference type="Pfam" id="PF00667">
    <property type="entry name" value="FAD_binding_1"/>
    <property type="match status" value="1"/>
</dbReference>
<keyword evidence="12" id="KW-0560">Oxidoreductase</keyword>
<evidence type="ECO:0000313" key="22">
    <source>
        <dbReference type="Proteomes" id="UP001243330"/>
    </source>
</evidence>
<evidence type="ECO:0000256" key="7">
    <source>
        <dbReference type="ARBA" id="ARBA00022824"/>
    </source>
</evidence>
<dbReference type="InterPro" id="IPR023173">
    <property type="entry name" value="NADPH_Cyt_P450_Rdtase_alpha"/>
</dbReference>
<comment type="cofactor">
    <cofactor evidence="1">
        <name>FMN</name>
        <dbReference type="ChEBI" id="CHEBI:58210"/>
    </cofactor>
</comment>
<dbReference type="InterPro" id="IPR008254">
    <property type="entry name" value="Flavodoxin/NO_synth"/>
</dbReference>
<keyword evidence="7" id="KW-0256">Endoplasmic reticulum</keyword>
<dbReference type="InterPro" id="IPR039261">
    <property type="entry name" value="FNR_nucleotide-bd"/>
</dbReference>
<protein>
    <recommendedName>
        <fullName evidence="18">NADPH--hemoprotein reductase</fullName>
        <ecNumber evidence="18">1.6.2.4</ecNumber>
    </recommendedName>
</protein>
<evidence type="ECO:0000256" key="6">
    <source>
        <dbReference type="ARBA" id="ARBA00022692"/>
    </source>
</evidence>
<feature type="domain" description="FAD-binding FR-type" evidence="20">
    <location>
        <begin position="316"/>
        <end position="573"/>
    </location>
</feature>
<dbReference type="Pfam" id="PF00175">
    <property type="entry name" value="NAD_binding_1"/>
    <property type="match status" value="1"/>
</dbReference>
<evidence type="ECO:0000313" key="21">
    <source>
        <dbReference type="EMBL" id="KAK1850406.1"/>
    </source>
</evidence>
<dbReference type="PRINTS" id="PR00371">
    <property type="entry name" value="FPNCR"/>
</dbReference>
<dbReference type="GO" id="GO:0005829">
    <property type="term" value="C:cytosol"/>
    <property type="evidence" value="ECO:0007669"/>
    <property type="project" value="TreeGrafter"/>
</dbReference>
<evidence type="ECO:0000256" key="18">
    <source>
        <dbReference type="ARBA" id="ARBA00023797"/>
    </source>
</evidence>
<keyword evidence="22" id="KW-1185">Reference proteome</keyword>
<gene>
    <name evidence="21" type="ORF">CCHR01_06953</name>
</gene>
<dbReference type="InterPro" id="IPR001094">
    <property type="entry name" value="Flavdoxin-like"/>
</dbReference>
<dbReference type="GO" id="GO:0050660">
    <property type="term" value="F:flavin adenine dinucleotide binding"/>
    <property type="evidence" value="ECO:0007669"/>
    <property type="project" value="TreeGrafter"/>
</dbReference>
<evidence type="ECO:0000256" key="10">
    <source>
        <dbReference type="ARBA" id="ARBA00022955"/>
    </source>
</evidence>
<evidence type="ECO:0000256" key="12">
    <source>
        <dbReference type="ARBA" id="ARBA00023002"/>
    </source>
</evidence>
<dbReference type="InterPro" id="IPR017938">
    <property type="entry name" value="Riboflavin_synthase-like_b-brl"/>
</dbReference>
<keyword evidence="6" id="KW-0812">Transmembrane</keyword>
<organism evidence="21 22">
    <name type="scientific">Colletotrichum chrysophilum</name>
    <dbReference type="NCBI Taxonomy" id="1836956"/>
    <lineage>
        <taxon>Eukaryota</taxon>
        <taxon>Fungi</taxon>
        <taxon>Dikarya</taxon>
        <taxon>Ascomycota</taxon>
        <taxon>Pezizomycotina</taxon>
        <taxon>Sordariomycetes</taxon>
        <taxon>Hypocreomycetidae</taxon>
        <taxon>Glomerellales</taxon>
        <taxon>Glomerellaceae</taxon>
        <taxon>Colletotrichum</taxon>
        <taxon>Colletotrichum gloeosporioides species complex</taxon>
    </lineage>
</organism>
<keyword evidence="16" id="KW-1207">Sterol metabolism</keyword>
<evidence type="ECO:0000256" key="2">
    <source>
        <dbReference type="ARBA" id="ARBA00001974"/>
    </source>
</evidence>
<dbReference type="InterPro" id="IPR023208">
    <property type="entry name" value="P450R"/>
</dbReference>
<reference evidence="21" key="1">
    <citation type="submission" date="2023-01" db="EMBL/GenBank/DDBJ databases">
        <title>Colletotrichum chrysophilum M932 genome sequence.</title>
        <authorList>
            <person name="Baroncelli R."/>
        </authorList>
    </citation>
    <scope>NUCLEOTIDE SEQUENCE</scope>
    <source>
        <strain evidence="21">M932</strain>
    </source>
</reference>
<dbReference type="FunFam" id="3.40.50.80:FF:000032">
    <property type="entry name" value="NADPH-dependent diflavin oxidoreductase 1"/>
    <property type="match status" value="1"/>
</dbReference>
<dbReference type="FunFam" id="3.40.50.360:FF:000036">
    <property type="entry name" value="NADPH--cytochrome P450 reductase"/>
    <property type="match status" value="1"/>
</dbReference>
<evidence type="ECO:0000256" key="11">
    <source>
        <dbReference type="ARBA" id="ARBA00022989"/>
    </source>
</evidence>
<dbReference type="InterPro" id="IPR001433">
    <property type="entry name" value="OxRdtase_FAD/NAD-bd"/>
</dbReference>
<keyword evidence="13" id="KW-0756">Sterol biosynthesis</keyword>
<dbReference type="Gene3D" id="1.20.990.10">
    <property type="entry name" value="NADPH-cytochrome p450 Reductase, Chain A, domain 3"/>
    <property type="match status" value="1"/>
</dbReference>
<evidence type="ECO:0000256" key="5">
    <source>
        <dbReference type="ARBA" id="ARBA00022643"/>
    </source>
</evidence>
<dbReference type="AlphaFoldDB" id="A0AAD9ALK0"/>
<dbReference type="PANTHER" id="PTHR19384">
    <property type="entry name" value="NITRIC OXIDE SYNTHASE-RELATED"/>
    <property type="match status" value="1"/>
</dbReference>
<keyword evidence="10" id="KW-0752">Steroid biosynthesis</keyword>
<evidence type="ECO:0000256" key="1">
    <source>
        <dbReference type="ARBA" id="ARBA00001917"/>
    </source>
</evidence>
<dbReference type="SUPFAM" id="SSF52218">
    <property type="entry name" value="Flavoproteins"/>
    <property type="match status" value="1"/>
</dbReference>
<evidence type="ECO:0000256" key="15">
    <source>
        <dbReference type="ARBA" id="ARBA00023136"/>
    </source>
</evidence>
<evidence type="ECO:0000259" key="19">
    <source>
        <dbReference type="PROSITE" id="PS50902"/>
    </source>
</evidence>
<dbReference type="Gene3D" id="2.40.30.10">
    <property type="entry name" value="Translation factors"/>
    <property type="match status" value="1"/>
</dbReference>
<dbReference type="PROSITE" id="PS50902">
    <property type="entry name" value="FLAVODOXIN_LIKE"/>
    <property type="match status" value="1"/>
</dbReference>
<dbReference type="GO" id="GO:0016126">
    <property type="term" value="P:sterol biosynthetic process"/>
    <property type="evidence" value="ECO:0007669"/>
    <property type="project" value="UniProtKB-KW"/>
</dbReference>
<dbReference type="InterPro" id="IPR017927">
    <property type="entry name" value="FAD-bd_FR_type"/>
</dbReference>
<dbReference type="PANTHER" id="PTHR19384:SF108">
    <property type="entry name" value="NADPH--CYTOCHROME P450 REDUCTASE"/>
    <property type="match status" value="1"/>
</dbReference>
<keyword evidence="3" id="KW-0444">Lipid biosynthesis</keyword>
<keyword evidence="5" id="KW-0288">FMN</keyword>
<dbReference type="PIRSF" id="PIRSF000208">
    <property type="entry name" value="P450R"/>
    <property type="match status" value="1"/>
</dbReference>
<comment type="caution">
    <text evidence="21">The sequence shown here is derived from an EMBL/GenBank/DDBJ whole genome shotgun (WGS) entry which is preliminary data.</text>
</comment>
<dbReference type="GO" id="GO:0003958">
    <property type="term" value="F:NADPH-hemoprotein reductase activity"/>
    <property type="evidence" value="ECO:0007669"/>
    <property type="project" value="UniProtKB-EC"/>
</dbReference>
<dbReference type="PRINTS" id="PR00369">
    <property type="entry name" value="FLAVODOXIN"/>
</dbReference>
<dbReference type="InterPro" id="IPR029039">
    <property type="entry name" value="Flavoprotein-like_sf"/>
</dbReference>
<dbReference type="EC" id="1.6.2.4" evidence="18"/>
<evidence type="ECO:0000256" key="4">
    <source>
        <dbReference type="ARBA" id="ARBA00022630"/>
    </source>
</evidence>
<dbReference type="EMBL" id="JAQOWY010000120">
    <property type="protein sequence ID" value="KAK1850406.1"/>
    <property type="molecule type" value="Genomic_DNA"/>
</dbReference>
<dbReference type="InterPro" id="IPR003097">
    <property type="entry name" value="CysJ-like_FAD-binding"/>
</dbReference>
<dbReference type="Pfam" id="PF00258">
    <property type="entry name" value="Flavodoxin_1"/>
    <property type="match status" value="1"/>
</dbReference>
<dbReference type="PROSITE" id="PS51384">
    <property type="entry name" value="FAD_FR"/>
    <property type="match status" value="1"/>
</dbReference>
<evidence type="ECO:0000256" key="9">
    <source>
        <dbReference type="ARBA" id="ARBA00022857"/>
    </source>
</evidence>
<evidence type="ECO:0000256" key="14">
    <source>
        <dbReference type="ARBA" id="ARBA00023098"/>
    </source>
</evidence>
<keyword evidence="14" id="KW-0443">Lipid metabolism</keyword>
<keyword evidence="17" id="KW-0753">Steroid metabolism</keyword>
<evidence type="ECO:0000256" key="17">
    <source>
        <dbReference type="ARBA" id="ARBA00023221"/>
    </source>
</evidence>
<dbReference type="Gene3D" id="3.40.50.80">
    <property type="entry name" value="Nucleotide-binding domain of ferredoxin-NADP reductase (FNR) module"/>
    <property type="match status" value="1"/>
</dbReference>
<dbReference type="Gene3D" id="3.40.50.360">
    <property type="match status" value="1"/>
</dbReference>
<dbReference type="GO" id="GO:0010181">
    <property type="term" value="F:FMN binding"/>
    <property type="evidence" value="ECO:0007669"/>
    <property type="project" value="InterPro"/>
</dbReference>
<keyword evidence="4" id="KW-0285">Flavoprotein</keyword>
<dbReference type="SUPFAM" id="SSF52343">
    <property type="entry name" value="Ferredoxin reductase-like, C-terminal NADP-linked domain"/>
    <property type="match status" value="1"/>
</dbReference>